<dbReference type="EMBL" id="MU276118">
    <property type="protein sequence ID" value="KAI0041520.1"/>
    <property type="molecule type" value="Genomic_DNA"/>
</dbReference>
<organism evidence="1 2">
    <name type="scientific">Auriscalpium vulgare</name>
    <dbReference type="NCBI Taxonomy" id="40419"/>
    <lineage>
        <taxon>Eukaryota</taxon>
        <taxon>Fungi</taxon>
        <taxon>Dikarya</taxon>
        <taxon>Basidiomycota</taxon>
        <taxon>Agaricomycotina</taxon>
        <taxon>Agaricomycetes</taxon>
        <taxon>Russulales</taxon>
        <taxon>Auriscalpiaceae</taxon>
        <taxon>Auriscalpium</taxon>
    </lineage>
</organism>
<accession>A0ACB8RD74</accession>
<evidence type="ECO:0000313" key="1">
    <source>
        <dbReference type="EMBL" id="KAI0041520.1"/>
    </source>
</evidence>
<gene>
    <name evidence="1" type="ORF">FA95DRAFT_1501375</name>
</gene>
<reference evidence="1" key="1">
    <citation type="submission" date="2021-02" db="EMBL/GenBank/DDBJ databases">
        <authorList>
            <consortium name="DOE Joint Genome Institute"/>
            <person name="Ahrendt S."/>
            <person name="Looney B.P."/>
            <person name="Miyauchi S."/>
            <person name="Morin E."/>
            <person name="Drula E."/>
            <person name="Courty P.E."/>
            <person name="Chicoki N."/>
            <person name="Fauchery L."/>
            <person name="Kohler A."/>
            <person name="Kuo A."/>
            <person name="Labutti K."/>
            <person name="Pangilinan J."/>
            <person name="Lipzen A."/>
            <person name="Riley R."/>
            <person name="Andreopoulos W."/>
            <person name="He G."/>
            <person name="Johnson J."/>
            <person name="Barry K.W."/>
            <person name="Grigoriev I.V."/>
            <person name="Nagy L."/>
            <person name="Hibbett D."/>
            <person name="Henrissat B."/>
            <person name="Matheny P.B."/>
            <person name="Labbe J."/>
            <person name="Martin F."/>
        </authorList>
    </citation>
    <scope>NUCLEOTIDE SEQUENCE</scope>
    <source>
        <strain evidence="1">FP105234-sp</strain>
    </source>
</reference>
<protein>
    <submittedName>
        <fullName evidence="1">Alpha/beta-hydrolase</fullName>
    </submittedName>
</protein>
<dbReference type="Proteomes" id="UP000814033">
    <property type="component" value="Unassembled WGS sequence"/>
</dbReference>
<evidence type="ECO:0000313" key="2">
    <source>
        <dbReference type="Proteomes" id="UP000814033"/>
    </source>
</evidence>
<sequence length="395" mass="42833">MPFAFRRQPFKALYLTGAIATLLLVRLPFQVIRNIVPAWRPRRTWSLGRSVLVSVYSSFIEILYNTSLLSAPALDDAAKTPDPVGFVWVQPTPDLIVGDVREAASVNKVESVRIAGFWSGVKDADGKAGQKATATEKVIYHFHGGGFVMGTAHPSSGPVKTLFDGFFKHSQVPRIFALEYRLSVAPPFGSENAFPAALIDAIAGYRYLVKDVGFKPENIIVSGDSAGGDIAYALARYVVVNTLPGLPAPGAALLLSPTVDWAVTHDGPQSSMVRNTRSDFVHAIFTSGYTVRALVGRLPPDAVATNAWISPASRRLAAPEGLFAGFPRTCIVAGGAEMTLDPMRTLRDRMVKDMGDEAVVYIEVADSAHDFLTAAWHEPERTNTFKEVGEWLDSL</sequence>
<comment type="caution">
    <text evidence="1">The sequence shown here is derived from an EMBL/GenBank/DDBJ whole genome shotgun (WGS) entry which is preliminary data.</text>
</comment>
<reference evidence="1" key="2">
    <citation type="journal article" date="2022" name="New Phytol.">
        <title>Evolutionary transition to the ectomycorrhizal habit in the genomes of a hyperdiverse lineage of mushroom-forming fungi.</title>
        <authorList>
            <person name="Looney B."/>
            <person name="Miyauchi S."/>
            <person name="Morin E."/>
            <person name="Drula E."/>
            <person name="Courty P.E."/>
            <person name="Kohler A."/>
            <person name="Kuo A."/>
            <person name="LaButti K."/>
            <person name="Pangilinan J."/>
            <person name="Lipzen A."/>
            <person name="Riley R."/>
            <person name="Andreopoulos W."/>
            <person name="He G."/>
            <person name="Johnson J."/>
            <person name="Nolan M."/>
            <person name="Tritt A."/>
            <person name="Barry K.W."/>
            <person name="Grigoriev I.V."/>
            <person name="Nagy L.G."/>
            <person name="Hibbett D."/>
            <person name="Henrissat B."/>
            <person name="Matheny P.B."/>
            <person name="Labbe J."/>
            <person name="Martin F.M."/>
        </authorList>
    </citation>
    <scope>NUCLEOTIDE SEQUENCE</scope>
    <source>
        <strain evidence="1">FP105234-sp</strain>
    </source>
</reference>
<keyword evidence="2" id="KW-1185">Reference proteome</keyword>
<name>A0ACB8RD74_9AGAM</name>
<proteinExistence type="predicted"/>